<gene>
    <name evidence="8" type="ORF">MFMK1_000871</name>
</gene>
<evidence type="ECO:0000313" key="8">
    <source>
        <dbReference type="EMBL" id="WRO21077.1"/>
    </source>
</evidence>
<dbReference type="FunFam" id="3.30.70.2740:FF:000001">
    <property type="entry name" value="D-lactate dehydrogenase mitochondrial"/>
    <property type="match status" value="1"/>
</dbReference>
<comment type="cofactor">
    <cofactor evidence="1">
        <name>FAD</name>
        <dbReference type="ChEBI" id="CHEBI:57692"/>
    </cofactor>
</comment>
<dbReference type="Proteomes" id="UP001329915">
    <property type="component" value="Chromosome"/>
</dbReference>
<evidence type="ECO:0000256" key="5">
    <source>
        <dbReference type="ARBA" id="ARBA00023002"/>
    </source>
</evidence>
<dbReference type="InterPro" id="IPR051914">
    <property type="entry name" value="FAD-linked_OxidoTrans_Type4"/>
</dbReference>
<accession>A0AAU0UL13</accession>
<dbReference type="PANTHER" id="PTHR42934">
    <property type="entry name" value="GLYCOLATE OXIDASE SUBUNIT GLCD"/>
    <property type="match status" value="1"/>
</dbReference>
<reference evidence="8 9" key="1">
    <citation type="submission" date="2023-04" db="EMBL/GenBank/DDBJ databases">
        <authorList>
            <person name="Hsu D."/>
        </authorList>
    </citation>
    <scope>NUCLEOTIDE SEQUENCE [LARGE SCALE GENOMIC DNA]</scope>
    <source>
        <strain evidence="8 9">MK1</strain>
    </source>
</reference>
<feature type="region of interest" description="Disordered" evidence="6">
    <location>
        <begin position="457"/>
        <end position="481"/>
    </location>
</feature>
<dbReference type="EMBL" id="CP121694">
    <property type="protein sequence ID" value="WRO21077.1"/>
    <property type="molecule type" value="Genomic_DNA"/>
</dbReference>
<dbReference type="Gene3D" id="3.30.70.2740">
    <property type="match status" value="1"/>
</dbReference>
<dbReference type="FunFam" id="1.10.45.10:FF:000001">
    <property type="entry name" value="D-lactate dehydrogenase mitochondrial"/>
    <property type="match status" value="1"/>
</dbReference>
<dbReference type="InterPro" id="IPR016171">
    <property type="entry name" value="Vanillyl_alc_oxidase_C-sub2"/>
</dbReference>
<evidence type="ECO:0000313" key="9">
    <source>
        <dbReference type="Proteomes" id="UP001329915"/>
    </source>
</evidence>
<keyword evidence="3" id="KW-0285">Flavoprotein</keyword>
<evidence type="ECO:0000256" key="3">
    <source>
        <dbReference type="ARBA" id="ARBA00022630"/>
    </source>
</evidence>
<dbReference type="SUPFAM" id="SSF56176">
    <property type="entry name" value="FAD-binding/transporter-associated domain-like"/>
    <property type="match status" value="1"/>
</dbReference>
<dbReference type="Gene3D" id="1.10.45.10">
    <property type="entry name" value="Vanillyl-alcohol Oxidase, Chain A, domain 4"/>
    <property type="match status" value="1"/>
</dbReference>
<dbReference type="Gene3D" id="3.30.465.10">
    <property type="match status" value="1"/>
</dbReference>
<dbReference type="PROSITE" id="PS51387">
    <property type="entry name" value="FAD_PCMH"/>
    <property type="match status" value="1"/>
</dbReference>
<dbReference type="InterPro" id="IPR016166">
    <property type="entry name" value="FAD-bd_PCMH"/>
</dbReference>
<keyword evidence="9" id="KW-1185">Reference proteome</keyword>
<dbReference type="GO" id="GO:0016491">
    <property type="term" value="F:oxidoreductase activity"/>
    <property type="evidence" value="ECO:0007669"/>
    <property type="project" value="UniProtKB-KW"/>
</dbReference>
<protein>
    <submittedName>
        <fullName evidence="8">FAD-binding oxidoreductase</fullName>
    </submittedName>
</protein>
<dbReference type="RefSeq" id="WP_366923935.1">
    <property type="nucleotide sequence ID" value="NZ_CP121694.1"/>
</dbReference>
<name>A0AAU0UL13_9FIRM</name>
<dbReference type="PANTHER" id="PTHR42934:SF1">
    <property type="entry name" value="GLYCOLATE OXIDASE SUBUNIT GLCD"/>
    <property type="match status" value="1"/>
</dbReference>
<dbReference type="AlphaFoldDB" id="A0AAU0UL13"/>
<evidence type="ECO:0000259" key="7">
    <source>
        <dbReference type="PROSITE" id="PS51387"/>
    </source>
</evidence>
<keyword evidence="4" id="KW-0274">FAD</keyword>
<dbReference type="KEGG" id="dbc:MFMK1_000871"/>
<dbReference type="InterPro" id="IPR006094">
    <property type="entry name" value="Oxid_FAD_bind_N"/>
</dbReference>
<proteinExistence type="inferred from homology"/>
<sequence>MQNEQLVKDLQAILGSAKVLSEKLDLLSYSYDSSFMARNNRFVPDVVITPTSTEEVSKVMKYAFNNNISVTPRGAGSGETCGSLAIQGGIVMDLATWDTIEEIDAENMQVQMRPGVIHAELNKRLAEYGLFFPPDPGSSQMCTVGGMVANNSSGLRAVKYGTTEQYVLGLEVVLPNGEVIVTGGVNCRAIKNVSGLNLTKLFVGSEGTLGIITKIRLRLWPKPKARGILMAVFNDLEQAPQAVLDVYKGGILPSGIEILDSSAIKAVNEYKPDINLPNAEAILLYELDGNPASVKWEGEEVSRIVGLLAANVEWSTDPQRMSELWQGRAVTATAAARVREDGSRIFAGEDISIPLNKVTESLKKIKEIGKKYGIGVVNYGHIGDGNVHTAPVINPEDPEEVKLGAALADEIHLLAIAMGGVTTGEHGVGAVRSQYARKEHGAALDVMQSIKRTLDPKNIMNPGKLLPEEGNKHGTSTSSGS</sequence>
<evidence type="ECO:0000256" key="1">
    <source>
        <dbReference type="ARBA" id="ARBA00001974"/>
    </source>
</evidence>
<keyword evidence="5" id="KW-0560">Oxidoreductase</keyword>
<feature type="domain" description="FAD-binding PCMH-type" evidence="7">
    <location>
        <begin position="40"/>
        <end position="222"/>
    </location>
</feature>
<dbReference type="Pfam" id="PF02913">
    <property type="entry name" value="FAD-oxidase_C"/>
    <property type="match status" value="1"/>
</dbReference>
<evidence type="ECO:0000256" key="4">
    <source>
        <dbReference type="ARBA" id="ARBA00022827"/>
    </source>
</evidence>
<evidence type="ECO:0000256" key="2">
    <source>
        <dbReference type="ARBA" id="ARBA00008000"/>
    </source>
</evidence>
<dbReference type="InterPro" id="IPR036318">
    <property type="entry name" value="FAD-bd_PCMH-like_sf"/>
</dbReference>
<dbReference type="GO" id="GO:0071949">
    <property type="term" value="F:FAD binding"/>
    <property type="evidence" value="ECO:0007669"/>
    <property type="project" value="InterPro"/>
</dbReference>
<dbReference type="InterPro" id="IPR016164">
    <property type="entry name" value="FAD-linked_Oxase-like_C"/>
</dbReference>
<comment type="similarity">
    <text evidence="2">Belongs to the FAD-binding oxidoreductase/transferase type 4 family.</text>
</comment>
<dbReference type="SUPFAM" id="SSF55103">
    <property type="entry name" value="FAD-linked oxidases, C-terminal domain"/>
    <property type="match status" value="1"/>
</dbReference>
<evidence type="ECO:0000256" key="6">
    <source>
        <dbReference type="SAM" id="MobiDB-lite"/>
    </source>
</evidence>
<dbReference type="InterPro" id="IPR004113">
    <property type="entry name" value="FAD-bd_oxidored_4_C"/>
</dbReference>
<organism evidence="8 9">
    <name type="scientific">Metallumcola ferriviriculae</name>
    <dbReference type="NCBI Taxonomy" id="3039180"/>
    <lineage>
        <taxon>Bacteria</taxon>
        <taxon>Bacillati</taxon>
        <taxon>Bacillota</taxon>
        <taxon>Clostridia</taxon>
        <taxon>Neomoorellales</taxon>
        <taxon>Desulfitibacteraceae</taxon>
        <taxon>Metallumcola</taxon>
    </lineage>
</organism>
<dbReference type="InterPro" id="IPR016169">
    <property type="entry name" value="FAD-bd_PCMH_sub2"/>
</dbReference>
<dbReference type="Pfam" id="PF01565">
    <property type="entry name" value="FAD_binding_4"/>
    <property type="match status" value="1"/>
</dbReference>